<evidence type="ECO:0000259" key="3">
    <source>
        <dbReference type="Pfam" id="PF11867"/>
    </source>
</evidence>
<keyword evidence="2 6" id="KW-0378">Hydrolase</keyword>
<dbReference type="EMBL" id="QXDL01000061">
    <property type="protein sequence ID" value="RIH85260.1"/>
    <property type="molecule type" value="Genomic_DNA"/>
</dbReference>
<feature type="domain" description="Restriction endonuclease type I HsdR second RecA-like helicase" evidence="5">
    <location>
        <begin position="218"/>
        <end position="285"/>
    </location>
</feature>
<dbReference type="InterPro" id="IPR004473">
    <property type="entry name" value="Restrct_endonuc_typeI_HsdR"/>
</dbReference>
<dbReference type="Proteomes" id="UP000265715">
    <property type="component" value="Unassembled WGS sequence"/>
</dbReference>
<organism evidence="6 7">
    <name type="scientific">Calidithermus terrae</name>
    <dbReference type="NCBI Taxonomy" id="1408545"/>
    <lineage>
        <taxon>Bacteria</taxon>
        <taxon>Thermotogati</taxon>
        <taxon>Deinococcota</taxon>
        <taxon>Deinococci</taxon>
        <taxon>Thermales</taxon>
        <taxon>Thermaceae</taxon>
        <taxon>Calidithermus</taxon>
    </lineage>
</organism>
<dbReference type="SUPFAM" id="SSF52540">
    <property type="entry name" value="P-loop containing nucleoside triphosphate hydrolases"/>
    <property type="match status" value="1"/>
</dbReference>
<sequence length="634" mass="71301">MVVIADEAHRSQYGFEVRVDAQGQISYGLAQNVRDALPGATFVGFTGTPIELADKSTRAVFGEYIDVYDVQRAVEDGATVPIYYESRLAKIELKEEEKPRLDEDFEEVTEAEEVATKEKLKGKWAQLEALVGTPKRLALVARDLVEHFERRLEVMEGKGMVVCMSRRICADLYNEITRLRPQWHSDKDDEGVVKVVMTGSASDPLEWQPHIRNKAKREELAARFRDPASPFRMVIVRDMWLTGFDVPSRHTMYLDKPMKGHGLMQAIARVNRVFRDKPGGLVVDYLGLANNLREALAVYTESGGEGTPTVNQEQALAVMQEKLAVCRGIFHGFDYSDFLGGSPVDRVRLLAPAQDHVLGQRGGKERFLKSSLELAKAYALAVPHEEALAVREEVVFFQTVRAALAKDTGGRGPGEAREDLHQAIRQLVDQAIAPAGVIDIFAAAGLQKPDISILSEGFLAEVRELRHKNLAVELLQRLLNDEIKLRSRKNLLESHRFSEKLQLALVKYQNRAIETAQVIEELIALAREMREARDRGHKLGLSEEELAFYDALETNDSAVQVLGDDTLRAIARELADTVRNNATIDWAVREQVRAHLRGLVKRLLRRYGYPPDKQERASQVVLEQAERLSQEWAA</sequence>
<evidence type="ECO:0000313" key="6">
    <source>
        <dbReference type="EMBL" id="RIH85260.1"/>
    </source>
</evidence>
<evidence type="ECO:0000256" key="2">
    <source>
        <dbReference type="RuleBase" id="RU364115"/>
    </source>
</evidence>
<dbReference type="InterPro" id="IPR055180">
    <property type="entry name" value="HsdR_RecA-like_helicase_dom_2"/>
</dbReference>
<evidence type="ECO:0000313" key="7">
    <source>
        <dbReference type="Proteomes" id="UP000265715"/>
    </source>
</evidence>
<dbReference type="InterPro" id="IPR051268">
    <property type="entry name" value="Type-I_R_enzyme_R_subunit"/>
</dbReference>
<feature type="domain" description="SWI2/SNF2 ATPase" evidence="4">
    <location>
        <begin position="1"/>
        <end position="116"/>
    </location>
</feature>
<dbReference type="AlphaFoldDB" id="A0A399EP75"/>
<comment type="function">
    <text evidence="2">Subunit R is required for both nuclease and ATPase activities, but not for modification.</text>
</comment>
<gene>
    <name evidence="6" type="primary">hsdR_2</name>
    <name evidence="6" type="ORF">Mterra_01749</name>
</gene>
<evidence type="ECO:0000259" key="5">
    <source>
        <dbReference type="Pfam" id="PF22679"/>
    </source>
</evidence>
<dbReference type="PANTHER" id="PTHR30195">
    <property type="entry name" value="TYPE I SITE-SPECIFIC DEOXYRIBONUCLEASE PROTEIN SUBUNIT M AND R"/>
    <property type="match status" value="1"/>
</dbReference>
<dbReference type="Pfam" id="PF18766">
    <property type="entry name" value="SWI2_SNF2"/>
    <property type="match status" value="1"/>
</dbReference>
<keyword evidence="1 2" id="KW-0680">Restriction system</keyword>
<dbReference type="InterPro" id="IPR021810">
    <property type="entry name" value="T1RH-like_C"/>
</dbReference>
<evidence type="ECO:0000259" key="4">
    <source>
        <dbReference type="Pfam" id="PF18766"/>
    </source>
</evidence>
<dbReference type="InterPro" id="IPR040980">
    <property type="entry name" value="SWI2_SNF2"/>
</dbReference>
<dbReference type="CDD" id="cd18800">
    <property type="entry name" value="SF2_C_EcoR124I-like"/>
    <property type="match status" value="1"/>
</dbReference>
<comment type="caution">
    <text evidence="6">The sequence shown here is derived from an EMBL/GenBank/DDBJ whole genome shotgun (WGS) entry which is preliminary data.</text>
</comment>
<keyword evidence="2" id="KW-0067">ATP-binding</keyword>
<comment type="similarity">
    <text evidence="2">Belongs to the HsdR family.</text>
</comment>
<keyword evidence="2" id="KW-0547">Nucleotide-binding</keyword>
<name>A0A399EP75_9DEIN</name>
<evidence type="ECO:0000256" key="1">
    <source>
        <dbReference type="ARBA" id="ARBA00022747"/>
    </source>
</evidence>
<dbReference type="PANTHER" id="PTHR30195:SF15">
    <property type="entry name" value="TYPE I RESTRICTION ENZYME HINDI ENDONUCLEASE SUBUNIT"/>
    <property type="match status" value="1"/>
</dbReference>
<dbReference type="Pfam" id="PF11867">
    <property type="entry name" value="T1RH-like_C"/>
    <property type="match status" value="1"/>
</dbReference>
<protein>
    <recommendedName>
        <fullName evidence="2">Type I restriction enzyme endonuclease subunit</fullName>
        <shortName evidence="2">R protein</shortName>
        <ecNumber evidence="2">3.1.21.3</ecNumber>
    </recommendedName>
</protein>
<dbReference type="InterPro" id="IPR027417">
    <property type="entry name" value="P-loop_NTPase"/>
</dbReference>
<keyword evidence="7" id="KW-1185">Reference proteome</keyword>
<dbReference type="GO" id="GO:0003677">
    <property type="term" value="F:DNA binding"/>
    <property type="evidence" value="ECO:0007669"/>
    <property type="project" value="UniProtKB-KW"/>
</dbReference>
<feature type="domain" description="Type I restriction enzyme HindI endonuclease subunit-like C-terminal" evidence="3">
    <location>
        <begin position="302"/>
        <end position="630"/>
    </location>
</feature>
<dbReference type="GO" id="GO:0005524">
    <property type="term" value="F:ATP binding"/>
    <property type="evidence" value="ECO:0007669"/>
    <property type="project" value="UniProtKB-KW"/>
</dbReference>
<dbReference type="GO" id="GO:0009035">
    <property type="term" value="F:type I site-specific deoxyribonuclease activity"/>
    <property type="evidence" value="ECO:0007669"/>
    <property type="project" value="UniProtKB-EC"/>
</dbReference>
<reference evidence="6 7" key="1">
    <citation type="submission" date="2018-08" db="EMBL/GenBank/DDBJ databases">
        <title>Meiothermus terrae DSM 26712 genome sequencing project.</title>
        <authorList>
            <person name="Da Costa M.S."/>
            <person name="Albuquerque L."/>
            <person name="Raposo P."/>
            <person name="Froufe H.J.C."/>
            <person name="Barroso C.S."/>
            <person name="Egas C."/>
        </authorList>
    </citation>
    <scope>NUCLEOTIDE SEQUENCE [LARGE SCALE GENOMIC DNA]</scope>
    <source>
        <strain evidence="6 7">DSM 26712</strain>
    </source>
</reference>
<proteinExistence type="inferred from homology"/>
<accession>A0A399EP75</accession>
<dbReference type="Gene3D" id="3.40.50.300">
    <property type="entry name" value="P-loop containing nucleotide triphosphate hydrolases"/>
    <property type="match status" value="2"/>
</dbReference>
<dbReference type="EC" id="3.1.21.3" evidence="2"/>
<comment type="catalytic activity">
    <reaction evidence="2">
        <text>Endonucleolytic cleavage of DNA to give random double-stranded fragments with terminal 5'-phosphates, ATP is simultaneously hydrolyzed.</text>
        <dbReference type="EC" id="3.1.21.3"/>
    </reaction>
</comment>
<keyword evidence="2" id="KW-0238">DNA-binding</keyword>
<dbReference type="GO" id="GO:0009307">
    <property type="term" value="P:DNA restriction-modification system"/>
    <property type="evidence" value="ECO:0007669"/>
    <property type="project" value="UniProtKB-KW"/>
</dbReference>
<dbReference type="Pfam" id="PF22679">
    <property type="entry name" value="T1R_D3-like"/>
    <property type="match status" value="1"/>
</dbReference>
<comment type="subunit">
    <text evidence="2">The type I restriction/modification system is composed of three polypeptides R, M and S.</text>
</comment>
<dbReference type="NCBIfam" id="TIGR00348">
    <property type="entry name" value="hsdR"/>
    <property type="match status" value="1"/>
</dbReference>